<dbReference type="EMBL" id="JXQG01000065">
    <property type="protein sequence ID" value="KKZ11041.1"/>
    <property type="molecule type" value="Genomic_DNA"/>
</dbReference>
<dbReference type="InterPro" id="IPR023346">
    <property type="entry name" value="Lysozyme-like_dom_sf"/>
</dbReference>
<protein>
    <recommendedName>
        <fullName evidence="4">Muramidase</fullName>
    </recommendedName>
</protein>
<evidence type="ECO:0008006" key="4">
    <source>
        <dbReference type="Google" id="ProtNLM"/>
    </source>
</evidence>
<sequence>MGSCAPPRGLLLSFFGTVALIFTSPSAFAQSFPLAIAPTARHYPQPATVANAAAPVRYPDNNSNGMKALLRTIRFAEGTWRGGAEAGYQVMYGGRLISEVIPGSDPFSKHPEFVVVKQSALNSEAAGAYQFMGATWNQVAGWLGIKDFSPRRQDQVALWLVRNRLSDAEEANINRGILTPEALHQLAPEWAALPTHSGDSYYGYGQSVKSWSQLKAFYDKQLELLRIQTGA</sequence>
<gene>
    <name evidence="2" type="ORF">TE42_08850</name>
</gene>
<evidence type="ECO:0000256" key="1">
    <source>
        <dbReference type="SAM" id="SignalP"/>
    </source>
</evidence>
<dbReference type="Gene3D" id="1.10.530.10">
    <property type="match status" value="1"/>
</dbReference>
<proteinExistence type="predicted"/>
<keyword evidence="1" id="KW-0732">Signal</keyword>
<evidence type="ECO:0000313" key="2">
    <source>
        <dbReference type="EMBL" id="KKZ11041.1"/>
    </source>
</evidence>
<feature type="signal peptide" evidence="1">
    <location>
        <begin position="1"/>
        <end position="29"/>
    </location>
</feature>
<evidence type="ECO:0000313" key="3">
    <source>
        <dbReference type="Proteomes" id="UP000035067"/>
    </source>
</evidence>
<feature type="chain" id="PRO_5002545255" description="Muramidase" evidence="1">
    <location>
        <begin position="30"/>
        <end position="231"/>
    </location>
</feature>
<organism evidence="2 3">
    <name type="scientific">Candidatus Synechococcus spongiarum SP3</name>
    <dbReference type="NCBI Taxonomy" id="1604020"/>
    <lineage>
        <taxon>Bacteria</taxon>
        <taxon>Bacillati</taxon>
        <taxon>Cyanobacteriota</taxon>
        <taxon>Cyanophyceae</taxon>
        <taxon>Synechococcales</taxon>
        <taxon>Synechococcaceae</taxon>
        <taxon>Synechococcus</taxon>
    </lineage>
</organism>
<accession>A0A0G2HKH3</accession>
<dbReference type="CDD" id="cd00736">
    <property type="entry name" value="lambda_lys-like"/>
    <property type="match status" value="1"/>
</dbReference>
<dbReference type="Proteomes" id="UP000035067">
    <property type="component" value="Unassembled WGS sequence"/>
</dbReference>
<reference evidence="2 3" key="1">
    <citation type="submission" date="2015-01" db="EMBL/GenBank/DDBJ databases">
        <title>Lifestyle Evolution in Cyanobacterial Symbionts of Sponges.</title>
        <authorList>
            <person name="Burgsdorf I."/>
            <person name="Slaby B.M."/>
            <person name="Handley K.M."/>
            <person name="Haber M."/>
            <person name="Blom J."/>
            <person name="Marshall C.W."/>
            <person name="Gilbert J.A."/>
            <person name="Hentschel U."/>
            <person name="Steindler L."/>
        </authorList>
    </citation>
    <scope>NUCLEOTIDE SEQUENCE [LARGE SCALE GENOMIC DNA]</scope>
    <source>
        <strain evidence="2">SP3</strain>
    </source>
</reference>
<name>A0A0G2HKH3_9SYNE</name>
<dbReference type="SUPFAM" id="SSF53955">
    <property type="entry name" value="Lysozyme-like"/>
    <property type="match status" value="1"/>
</dbReference>
<dbReference type="PATRIC" id="fig|1604020.3.peg.1790"/>
<comment type="caution">
    <text evidence="2">The sequence shown here is derived from an EMBL/GenBank/DDBJ whole genome shotgun (WGS) entry which is preliminary data.</text>
</comment>
<dbReference type="AlphaFoldDB" id="A0A0G2HKH3"/>